<evidence type="ECO:0000256" key="2">
    <source>
        <dbReference type="ARBA" id="ARBA00022723"/>
    </source>
</evidence>
<keyword evidence="3" id="KW-0136">Cellulose degradation</keyword>
<reference evidence="16" key="1">
    <citation type="submission" date="2020-11" db="EMBL/GenBank/DDBJ databases">
        <authorList>
            <consortium name="DOE Joint Genome Institute"/>
            <person name="Ahrendt S."/>
            <person name="Riley R."/>
            <person name="Andreopoulos W."/>
            <person name="Labutti K."/>
            <person name="Pangilinan J."/>
            <person name="Ruiz-Duenas F.J."/>
            <person name="Barrasa J.M."/>
            <person name="Sanchez-Garcia M."/>
            <person name="Camarero S."/>
            <person name="Miyauchi S."/>
            <person name="Serrano A."/>
            <person name="Linde D."/>
            <person name="Babiker R."/>
            <person name="Drula E."/>
            <person name="Ayuso-Fernandez I."/>
            <person name="Pacheco R."/>
            <person name="Padilla G."/>
            <person name="Ferreira P."/>
            <person name="Barriuso J."/>
            <person name="Kellner H."/>
            <person name="Castanera R."/>
            <person name="Alfaro M."/>
            <person name="Ramirez L."/>
            <person name="Pisabarro A.G."/>
            <person name="Kuo A."/>
            <person name="Tritt A."/>
            <person name="Lipzen A."/>
            <person name="He G."/>
            <person name="Yan M."/>
            <person name="Ng V."/>
            <person name="Cullen D."/>
            <person name="Martin F."/>
            <person name="Rosso M.-N."/>
            <person name="Henrissat B."/>
            <person name="Hibbett D."/>
            <person name="Martinez A.T."/>
            <person name="Grigoriev I.V."/>
        </authorList>
    </citation>
    <scope>NUCLEOTIDE SEQUENCE</scope>
    <source>
        <strain evidence="16">CIRM-BRFM 674</strain>
    </source>
</reference>
<comment type="similarity">
    <text evidence="10">Belongs to the polysaccharide monooxygenase AA9 family.</text>
</comment>
<dbReference type="EMBL" id="MU155218">
    <property type="protein sequence ID" value="KAF9479217.1"/>
    <property type="molecule type" value="Genomic_DNA"/>
</dbReference>
<evidence type="ECO:0000259" key="15">
    <source>
        <dbReference type="Pfam" id="PF03443"/>
    </source>
</evidence>
<comment type="caution">
    <text evidence="16">The sequence shown here is derived from an EMBL/GenBank/DDBJ whole genome shotgun (WGS) entry which is preliminary data.</text>
</comment>
<keyword evidence="9" id="KW-0624">Polysaccharide degradation</keyword>
<dbReference type="EC" id="1.14.99.56" evidence="12"/>
<dbReference type="PANTHER" id="PTHR33353">
    <property type="entry name" value="PUTATIVE (AFU_ORTHOLOGUE AFUA_1G12560)-RELATED"/>
    <property type="match status" value="1"/>
</dbReference>
<dbReference type="OrthoDB" id="4849160at2759"/>
<keyword evidence="17" id="KW-1185">Reference proteome</keyword>
<sequence>MKTTSLLVPLLGAAYASAHGFLRTVTIGSKQYTGNIPSGDTNPSIIRQISSPDPNKGASNPALTCGPNAKAASQVATVNPGDAVSFSWKGEDLSNWPHNTGPMLTYMASCGETSCDKFDASNAKWFKIQEDGKKSGDDSTWVQADLMTGGSAHAQIPATLAPGNYLLRHEIIALHLATSLGGAEFYPACAQIQVNGTQTGGPQADELVSLPGAYSDNDPGIFDPDVFNPGSNYVFPGPPIAKFVTADSSSGSAATPTPTGTGSTSTPTGTGATSPATSTTASGKTCKIKKRSVDDATNLVVRPRHFSRIMRRLAQNLR</sequence>
<gene>
    <name evidence="16" type="ORF">BDN70DRAFT_879088</name>
</gene>
<name>A0A9P5Z0L1_9AGAR</name>
<evidence type="ECO:0000256" key="12">
    <source>
        <dbReference type="ARBA" id="ARBA00047174"/>
    </source>
</evidence>
<keyword evidence="14" id="KW-0732">Signal</keyword>
<evidence type="ECO:0000256" key="14">
    <source>
        <dbReference type="SAM" id="SignalP"/>
    </source>
</evidence>
<feature type="domain" description="Auxiliary Activity family 9 catalytic" evidence="15">
    <location>
        <begin position="19"/>
        <end position="223"/>
    </location>
</feature>
<comment type="cofactor">
    <cofactor evidence="1">
        <name>Cu(2+)</name>
        <dbReference type="ChEBI" id="CHEBI:29036"/>
    </cofactor>
</comment>
<evidence type="ECO:0000256" key="3">
    <source>
        <dbReference type="ARBA" id="ARBA00023001"/>
    </source>
</evidence>
<feature type="chain" id="PRO_5040113488" description="lytic cellulose monooxygenase (C4-dehydrogenating)" evidence="14">
    <location>
        <begin position="19"/>
        <end position="318"/>
    </location>
</feature>
<keyword evidence="5" id="KW-0186">Copper</keyword>
<evidence type="ECO:0000313" key="16">
    <source>
        <dbReference type="EMBL" id="KAF9479217.1"/>
    </source>
</evidence>
<keyword evidence="2" id="KW-0479">Metal-binding</keyword>
<dbReference type="AlphaFoldDB" id="A0A9P5Z0L1"/>
<proteinExistence type="inferred from homology"/>
<evidence type="ECO:0000256" key="13">
    <source>
        <dbReference type="SAM" id="MobiDB-lite"/>
    </source>
</evidence>
<dbReference type="InterPro" id="IPR049892">
    <property type="entry name" value="AA9"/>
</dbReference>
<evidence type="ECO:0000256" key="10">
    <source>
        <dbReference type="ARBA" id="ARBA00044502"/>
    </source>
</evidence>
<dbReference type="GO" id="GO:0004497">
    <property type="term" value="F:monooxygenase activity"/>
    <property type="evidence" value="ECO:0007669"/>
    <property type="project" value="UniProtKB-KW"/>
</dbReference>
<dbReference type="CDD" id="cd21175">
    <property type="entry name" value="LPMO_AA9"/>
    <property type="match status" value="1"/>
</dbReference>
<evidence type="ECO:0000256" key="4">
    <source>
        <dbReference type="ARBA" id="ARBA00023002"/>
    </source>
</evidence>
<dbReference type="InterPro" id="IPR005103">
    <property type="entry name" value="AA9_LPMO"/>
</dbReference>
<feature type="signal peptide" evidence="14">
    <location>
        <begin position="1"/>
        <end position="18"/>
    </location>
</feature>
<keyword evidence="8" id="KW-0119">Carbohydrate metabolism</keyword>
<evidence type="ECO:0000313" key="17">
    <source>
        <dbReference type="Proteomes" id="UP000807469"/>
    </source>
</evidence>
<evidence type="ECO:0000256" key="8">
    <source>
        <dbReference type="ARBA" id="ARBA00023277"/>
    </source>
</evidence>
<comment type="catalytic activity">
    <reaction evidence="11">
        <text>[(1-&gt;4)-beta-D-glucosyl]n+m + reduced acceptor + O2 = 4-dehydro-beta-D-glucosyl-[(1-&gt;4)-beta-D-glucosyl]n-1 + [(1-&gt;4)-beta-D-glucosyl]m + acceptor + H2O.</text>
        <dbReference type="EC" id="1.14.99.56"/>
    </reaction>
</comment>
<dbReference type="Proteomes" id="UP000807469">
    <property type="component" value="Unassembled WGS sequence"/>
</dbReference>
<dbReference type="Pfam" id="PF03443">
    <property type="entry name" value="AA9"/>
    <property type="match status" value="1"/>
</dbReference>
<dbReference type="PANTHER" id="PTHR33353:SF6">
    <property type="entry name" value="ENDOGLUCANASE IV"/>
    <property type="match status" value="1"/>
</dbReference>
<accession>A0A9P5Z0L1</accession>
<keyword evidence="6" id="KW-0503">Monooxygenase</keyword>
<evidence type="ECO:0000256" key="6">
    <source>
        <dbReference type="ARBA" id="ARBA00023033"/>
    </source>
</evidence>
<evidence type="ECO:0000256" key="7">
    <source>
        <dbReference type="ARBA" id="ARBA00023157"/>
    </source>
</evidence>
<feature type="region of interest" description="Disordered" evidence="13">
    <location>
        <begin position="246"/>
        <end position="285"/>
    </location>
</feature>
<organism evidence="16 17">
    <name type="scientific">Pholiota conissans</name>
    <dbReference type="NCBI Taxonomy" id="109636"/>
    <lineage>
        <taxon>Eukaryota</taxon>
        <taxon>Fungi</taxon>
        <taxon>Dikarya</taxon>
        <taxon>Basidiomycota</taxon>
        <taxon>Agaricomycotina</taxon>
        <taxon>Agaricomycetes</taxon>
        <taxon>Agaricomycetidae</taxon>
        <taxon>Agaricales</taxon>
        <taxon>Agaricineae</taxon>
        <taxon>Strophariaceae</taxon>
        <taxon>Pholiota</taxon>
    </lineage>
</organism>
<keyword evidence="4" id="KW-0560">Oxidoreductase</keyword>
<evidence type="ECO:0000256" key="9">
    <source>
        <dbReference type="ARBA" id="ARBA00023326"/>
    </source>
</evidence>
<dbReference type="Gene3D" id="2.70.50.70">
    <property type="match status" value="1"/>
</dbReference>
<evidence type="ECO:0000256" key="11">
    <source>
        <dbReference type="ARBA" id="ARBA00045077"/>
    </source>
</evidence>
<keyword evidence="7" id="KW-1015">Disulfide bond</keyword>
<protein>
    <recommendedName>
        <fullName evidence="12">lytic cellulose monooxygenase (C4-dehydrogenating)</fullName>
        <ecNumber evidence="12">1.14.99.56</ecNumber>
    </recommendedName>
</protein>
<dbReference type="GO" id="GO:0046872">
    <property type="term" value="F:metal ion binding"/>
    <property type="evidence" value="ECO:0007669"/>
    <property type="project" value="UniProtKB-KW"/>
</dbReference>
<feature type="compositionally biased region" description="Low complexity" evidence="13">
    <location>
        <begin position="246"/>
        <end position="283"/>
    </location>
</feature>
<evidence type="ECO:0000256" key="5">
    <source>
        <dbReference type="ARBA" id="ARBA00023008"/>
    </source>
</evidence>
<dbReference type="GO" id="GO:0030245">
    <property type="term" value="P:cellulose catabolic process"/>
    <property type="evidence" value="ECO:0007669"/>
    <property type="project" value="UniProtKB-KW"/>
</dbReference>
<evidence type="ECO:0000256" key="1">
    <source>
        <dbReference type="ARBA" id="ARBA00001973"/>
    </source>
</evidence>